<evidence type="ECO:0000313" key="4">
    <source>
        <dbReference type="EMBL" id="KAF9686988.1"/>
    </source>
</evidence>
<keyword evidence="2" id="KW-0677">Repeat</keyword>
<name>A0A835TIK5_9ROSI</name>
<evidence type="ECO:0000256" key="2">
    <source>
        <dbReference type="ARBA" id="ARBA00022737"/>
    </source>
</evidence>
<gene>
    <name evidence="4" type="ORF">SADUNF_Sadunf02G0047200</name>
</gene>
<keyword evidence="1" id="KW-0433">Leucine-rich repeat</keyword>
<dbReference type="EMBL" id="JADGMS010000002">
    <property type="protein sequence ID" value="KAF9686988.1"/>
    <property type="molecule type" value="Genomic_DNA"/>
</dbReference>
<accession>A0A835TIK5</accession>
<comment type="caution">
    <text evidence="4">The sequence shown here is derived from an EMBL/GenBank/DDBJ whole genome shotgun (WGS) entry which is preliminary data.</text>
</comment>
<dbReference type="Pfam" id="PF20160">
    <property type="entry name" value="C-JID"/>
    <property type="match status" value="1"/>
</dbReference>
<dbReference type="AlphaFoldDB" id="A0A835TIK5"/>
<keyword evidence="5" id="KW-1185">Reference proteome</keyword>
<dbReference type="Proteomes" id="UP000657918">
    <property type="component" value="Unassembled WGS sequence"/>
</dbReference>
<evidence type="ECO:0000259" key="3">
    <source>
        <dbReference type="Pfam" id="PF20160"/>
    </source>
</evidence>
<organism evidence="4 5">
    <name type="scientific">Salix dunnii</name>
    <dbReference type="NCBI Taxonomy" id="1413687"/>
    <lineage>
        <taxon>Eukaryota</taxon>
        <taxon>Viridiplantae</taxon>
        <taxon>Streptophyta</taxon>
        <taxon>Embryophyta</taxon>
        <taxon>Tracheophyta</taxon>
        <taxon>Spermatophyta</taxon>
        <taxon>Magnoliopsida</taxon>
        <taxon>eudicotyledons</taxon>
        <taxon>Gunneridae</taxon>
        <taxon>Pentapetalae</taxon>
        <taxon>rosids</taxon>
        <taxon>fabids</taxon>
        <taxon>Malpighiales</taxon>
        <taxon>Salicaceae</taxon>
        <taxon>Saliceae</taxon>
        <taxon>Salix</taxon>
    </lineage>
</organism>
<sequence length="526" mass="60422">MVPSLEQKKAFKCPPQGCRKIVFPEIKRMPVKELCLLLAVIAAFECWKNAKNRGQEAWFCSQFFISPSNMNMLQAMRKQLQGEPIRKGFIPEDMIKLFYVAGLYSMMGRSLPPKNGNCVVERWYSIAPVEDDDNEYDRADGAESDENGMETTLHEAENIDYIVKEISVRLDRTILRVAIHPVGLDSQAKEVISLLHCSSLETINLKNFWGEGSLELDGCPKLKAVEGYFNLESLRVEIVEKYLGTCDLFTKDSLPSINVHVINNLTRSATISPLQALSEKSIYSIFLPMSDIPTWFSHQSEGDSVSLQVPPLDHGCKFSGFSISAVYAWENSFAPCFFSPIIAVTNRTKNFHWNYSPKITFFMPEVEQDLMWLSCWSFANQVEGVDDEDMSWRFQDEMEEGDRLDVLIDIGFRITVKRCGIHLLYHHSDLQGSRLNDIITTSNSRSSRHHRRLLNTSFQWLTYIRPRITTSKNYWDDSFRRWSAKREEKTNGIPVVALSRRHCDCCALMRCTKQKKDASRLEVNPQ</sequence>
<protein>
    <recommendedName>
        <fullName evidence="3">C-JID domain-containing protein</fullName>
    </recommendedName>
</protein>
<reference evidence="4 5" key="1">
    <citation type="submission" date="2020-10" db="EMBL/GenBank/DDBJ databases">
        <title>Plant Genome Project.</title>
        <authorList>
            <person name="Zhang R.-G."/>
        </authorList>
    </citation>
    <scope>NUCLEOTIDE SEQUENCE [LARGE SCALE GENOMIC DNA]</scope>
    <source>
        <strain evidence="4">FAFU-HL-1</strain>
        <tissue evidence="4">Leaf</tissue>
    </source>
</reference>
<dbReference type="OrthoDB" id="837812at2759"/>
<dbReference type="InterPro" id="IPR045344">
    <property type="entry name" value="C-JID"/>
</dbReference>
<evidence type="ECO:0000313" key="5">
    <source>
        <dbReference type="Proteomes" id="UP000657918"/>
    </source>
</evidence>
<proteinExistence type="predicted"/>
<feature type="domain" description="C-JID" evidence="3">
    <location>
        <begin position="287"/>
        <end position="427"/>
    </location>
</feature>
<evidence type="ECO:0000256" key="1">
    <source>
        <dbReference type="ARBA" id="ARBA00022614"/>
    </source>
</evidence>